<sequence>MEECERPPAKKPRLTESEGNNQLHQTHRPFSIPVPINEEIGEISEGYERDNECANVNDQSRFNATPYFLPDSPICPEELLLYALMKLAFKTCTFTKHHSESMYEPIVHIISKICGVQFACSSVRRYFPRVSNNHLKSGVGKCNGKVRWVYFNKETEIFMSICATELDTVVKNPTAIPEYLIFQVNEKLKEICYSEINQYEEILLENGCNFATQFNTMIKPHLQSSTSPWIPWFDSVQRTIHLYSFGDSPGYANKEVKILNTFEWIFFTNKIERQISSAFPLAESPKKVETVKSLIELIQLIDEYNTCEGCERSEDFETLEREGNSGIYKTKEGKDAVMKENGTLRSTNCSVLVPKECLQCLSCKKSQRYMRTLLSRRSLQTVDVRSQQKGRLDYKTKDELLEIARESASTIKRLQVKNKRLERAMEDMIEVGPTSNSDLQHIFQNLQTGLEKNKEKRQKPICLWENCVITVNGKIITVNALKELLKFLKTDEFTKEYGGDLYLNLKKLNQDFLESFFSCQRQMCGGTNNMTAYTYGYNISSLTSLRSSRLLMKKQTNVYEVSKADDSFCEVSKKNLLDIFKDLGEDVLVQPGKYLFIPNEEVVPVFLSLHSSLEKSNLETDASKDVLKECLEALCEDKCLRDMRYGALHLGSPEDLSLKASYVLVLQ</sequence>
<dbReference type="AlphaFoldDB" id="A0A6S7ICW5"/>
<reference evidence="4" key="1">
    <citation type="submission" date="2020-04" db="EMBL/GenBank/DDBJ databases">
        <authorList>
            <person name="Alioto T."/>
            <person name="Alioto T."/>
            <person name="Gomez Garrido J."/>
        </authorList>
    </citation>
    <scope>NUCLEOTIDE SEQUENCE</scope>
    <source>
        <strain evidence="4">A484AB</strain>
    </source>
</reference>
<evidence type="ECO:0000256" key="2">
    <source>
        <dbReference type="SAM" id="MobiDB-lite"/>
    </source>
</evidence>
<dbReference type="OrthoDB" id="6141491at2759"/>
<protein>
    <recommendedName>
        <fullName evidence="3">Transposable element P transposase-like RNase H C-terminal domain-containing protein</fullName>
    </recommendedName>
</protein>
<accession>A0A6S7ICW5</accession>
<dbReference type="Proteomes" id="UP001152795">
    <property type="component" value="Unassembled WGS sequence"/>
</dbReference>
<evidence type="ECO:0000313" key="5">
    <source>
        <dbReference type="Proteomes" id="UP001152795"/>
    </source>
</evidence>
<dbReference type="InterPro" id="IPR048367">
    <property type="entry name" value="TNP-like_RNaseH_C"/>
</dbReference>
<proteinExistence type="predicted"/>
<feature type="region of interest" description="Disordered" evidence="2">
    <location>
        <begin position="1"/>
        <end position="28"/>
    </location>
</feature>
<feature type="domain" description="Transposable element P transposase-like RNase H C-terminal" evidence="3">
    <location>
        <begin position="507"/>
        <end position="534"/>
    </location>
</feature>
<evidence type="ECO:0000313" key="4">
    <source>
        <dbReference type="EMBL" id="CAB4014839.1"/>
    </source>
</evidence>
<feature type="coiled-coil region" evidence="1">
    <location>
        <begin position="404"/>
        <end position="431"/>
    </location>
</feature>
<name>A0A6S7ICW5_PARCT</name>
<feature type="compositionally biased region" description="Basic and acidic residues" evidence="2">
    <location>
        <begin position="1"/>
        <end position="16"/>
    </location>
</feature>
<evidence type="ECO:0000259" key="3">
    <source>
        <dbReference type="Pfam" id="PF21789"/>
    </source>
</evidence>
<gene>
    <name evidence="4" type="ORF">PACLA_8A019705</name>
</gene>
<keyword evidence="1" id="KW-0175">Coiled coil</keyword>
<evidence type="ECO:0000256" key="1">
    <source>
        <dbReference type="SAM" id="Coils"/>
    </source>
</evidence>
<keyword evidence="5" id="KW-1185">Reference proteome</keyword>
<dbReference type="EMBL" id="CACRXK020008466">
    <property type="protein sequence ID" value="CAB4014839.1"/>
    <property type="molecule type" value="Genomic_DNA"/>
</dbReference>
<comment type="caution">
    <text evidence="4">The sequence shown here is derived from an EMBL/GenBank/DDBJ whole genome shotgun (WGS) entry which is preliminary data.</text>
</comment>
<dbReference type="Pfam" id="PF21789">
    <property type="entry name" value="TNP-like_RNaseH_C"/>
    <property type="match status" value="1"/>
</dbReference>
<organism evidence="4 5">
    <name type="scientific">Paramuricea clavata</name>
    <name type="common">Red gorgonian</name>
    <name type="synonym">Violescent sea-whip</name>
    <dbReference type="NCBI Taxonomy" id="317549"/>
    <lineage>
        <taxon>Eukaryota</taxon>
        <taxon>Metazoa</taxon>
        <taxon>Cnidaria</taxon>
        <taxon>Anthozoa</taxon>
        <taxon>Octocorallia</taxon>
        <taxon>Malacalcyonacea</taxon>
        <taxon>Plexauridae</taxon>
        <taxon>Paramuricea</taxon>
    </lineage>
</organism>